<dbReference type="RefSeq" id="WP_125984829.1">
    <property type="nucleotide sequence ID" value="NZ_NGJS01000029.1"/>
</dbReference>
<feature type="transmembrane region" description="Helical" evidence="1">
    <location>
        <begin position="96"/>
        <end position="115"/>
    </location>
</feature>
<dbReference type="OrthoDB" id="2989911at2"/>
<keyword evidence="1" id="KW-1133">Transmembrane helix</keyword>
<gene>
    <name evidence="2" type="ORF">CBF37_11240</name>
</gene>
<protein>
    <submittedName>
        <fullName evidence="2">Uncharacterized protein</fullName>
    </submittedName>
</protein>
<comment type="caution">
    <text evidence="2">The sequence shown here is derived from an EMBL/GenBank/DDBJ whole genome shotgun (WGS) entry which is preliminary data.</text>
</comment>
<keyword evidence="1" id="KW-0472">Membrane</keyword>
<dbReference type="AlphaFoldDB" id="A0A429ZQR3"/>
<evidence type="ECO:0000313" key="3">
    <source>
        <dbReference type="Proteomes" id="UP000287857"/>
    </source>
</evidence>
<keyword evidence="1" id="KW-0812">Transmembrane</keyword>
<dbReference type="Proteomes" id="UP000287857">
    <property type="component" value="Unassembled WGS sequence"/>
</dbReference>
<evidence type="ECO:0000313" key="2">
    <source>
        <dbReference type="EMBL" id="RST96011.1"/>
    </source>
</evidence>
<reference evidence="2 3" key="1">
    <citation type="submission" date="2017-05" db="EMBL/GenBank/DDBJ databases">
        <title>Vagococcus spp. assemblies.</title>
        <authorList>
            <person name="Gulvik C.A."/>
        </authorList>
    </citation>
    <scope>NUCLEOTIDE SEQUENCE [LARGE SCALE GENOMIC DNA]</scope>
    <source>
        <strain evidence="2 3">SS1995</strain>
    </source>
</reference>
<dbReference type="EMBL" id="NGJS01000029">
    <property type="protein sequence ID" value="RST96011.1"/>
    <property type="molecule type" value="Genomic_DNA"/>
</dbReference>
<keyword evidence="3" id="KW-1185">Reference proteome</keyword>
<organism evidence="2 3">
    <name type="scientific">Vagococcus vulneris</name>
    <dbReference type="NCBI Taxonomy" id="1977869"/>
    <lineage>
        <taxon>Bacteria</taxon>
        <taxon>Bacillati</taxon>
        <taxon>Bacillota</taxon>
        <taxon>Bacilli</taxon>
        <taxon>Lactobacillales</taxon>
        <taxon>Enterococcaceae</taxon>
        <taxon>Vagococcus</taxon>
    </lineage>
</organism>
<name>A0A429ZQR3_9ENTE</name>
<sequence length="121" mass="13841">MKLEEKVSEHEKKLIEHDAQLTEIRLANSREIADIRGEIKQWNATLNEGLTRVDESNKYLREQNGQILNAIIGRNEKSSEREYELSKLKWSNAFKLGLAIFGSSGLVYAVIDIVLKLTVNK</sequence>
<accession>A0A429ZQR3</accession>
<evidence type="ECO:0000256" key="1">
    <source>
        <dbReference type="SAM" id="Phobius"/>
    </source>
</evidence>
<proteinExistence type="predicted"/>